<gene>
    <name evidence="2" type="ORF">Agub_g8486</name>
</gene>
<feature type="compositionally biased region" description="Low complexity" evidence="1">
    <location>
        <begin position="1000"/>
        <end position="1011"/>
    </location>
</feature>
<protein>
    <submittedName>
        <fullName evidence="2">Uncharacterized protein</fullName>
    </submittedName>
</protein>
<feature type="compositionally biased region" description="Pro residues" evidence="1">
    <location>
        <begin position="1234"/>
        <end position="1248"/>
    </location>
</feature>
<accession>A0AAD3DTM6</accession>
<feature type="region of interest" description="Disordered" evidence="1">
    <location>
        <begin position="982"/>
        <end position="1030"/>
    </location>
</feature>
<name>A0AAD3DTM6_9CHLO</name>
<keyword evidence="3" id="KW-1185">Reference proteome</keyword>
<sequence>RPFQLLSTPWRPQLPDSAPPPQPHEFCIDTQRLHRLQADAARASGLFDTAARVFVGRRDGRTYQVWRLADVEARRRATFKALSRVLVEPAEDPWSAAAPLASAQLPLSAALSAPPLTRLELTNLRRRLAGQPAVQVYEPSDEIATRTLACRTATGGEKLLCTLRVTARLSREPEVSEQLMAALHPALQAGTGSPSLPPLHWLSLLGAEELALGRLLAAMRQQAGAAASRVMALPPHGVPERQAELRELVRQAEAAVQLKERQLAEGLSSCGAVVEAAVRARPGEAQLARARLAHVREHVVRSLAALLVFFRQRLELYRLGAAAWHFITAAGGPEDPVARLPVTTTPQQAQGLATLLHTLAAALHALMPPGTSAAAMLTGGGAAPLAMLPPLEAAAAPSAPSPAVAATGAASSLTAAARDLETALRAAIDAAATSATEAFESLRREVAAPGADDVALTEAAQVRLAALAAPVTSALVGGLSGLCEAAVGASLAEADTAAALREQLMASAAAAAAVPAAPAAAGMLTSPTPVTVSAAGLGGLGGGGSGVGPGSSWLSPPPPPPQQQQQQWQQQHLVAHLAVQLQWQAVAASPALATVVVTTSPGRPHSTASTPTSLTSASACQLSAALQSLQWLLGAVTRAAPAPVPASAPSAAAWLKASVRLRLQLGVLASSWVAGGVAAAGHALLLGGQRGAAVVLALHVMGREVDRVIDATKATLDTIRANRTYDDAVLSACLPPLANALTSHAAAAVTACFWLATQLLMTPLLVAWQQPQVQASASAPEPPLLLPQQASREHPSPRMTPAPAEATGHSNTNTNTSGSSAAASGSSDSSGAGGCCYSASLHVASHVNFTLLTLGSVNDSGAAAPPPTFADPPRPVEPSLAPLGHPMLTTWQPRGSVLYIDIGRLNAMAAAVAAGAPADAAPPVDTAALPLLPAAAELLGWSVRHADEYYNAQFTAAAGAAVAADDASTAVVAKGDKEAASVKTAPVDVGNAERAPSEAGSVKSSHGGSVKDAAACKTSGGAASRRSSINGGGVINTRGGSLRGSISGELPASAAAAAGGLSGALSFGSAASAASAGMGLRTPLVADPLAALSESKLAARMAAEADVAVLAGGRPEEAGSMVKWLSQHGMLVVAAGELQSLLTCAAEGGAAAGAVAAGTADMEGGSAGGGGGSAEAARELARALVGLLSSHHLQKAAVRMMLTASPSGTAAPARQQQQHGSRSATPRTSSAGSTPPPSTHPQPSPLPSTPALQPLAVLTHLTDTSIAKPALAACGELGHRLELALCALQAAFAAAPALQPHADMLVRHVSRQLTRQRLLLEGLLLAPELLRARQQRASAAAAAAGVSSSSTVMSAAASPRQSIAAADSPRPSLGGPGSVSGLSRQSSASRLRSPLPSMPPKGPSRRASLAGSTTGPGSGAPAAAAAGAASGATPGSVPGAGTQPPLDPAASLPSGSHAAPLPSAPSSAAAAAAATAAVVPEAPAAAASAADAYSTESEDEE</sequence>
<feature type="region of interest" description="Disordered" evidence="1">
    <location>
        <begin position="545"/>
        <end position="567"/>
    </location>
</feature>
<dbReference type="EMBL" id="BMAR01000016">
    <property type="protein sequence ID" value="GFR46847.1"/>
    <property type="molecule type" value="Genomic_DNA"/>
</dbReference>
<feature type="region of interest" description="Disordered" evidence="1">
    <location>
        <begin position="778"/>
        <end position="825"/>
    </location>
</feature>
<feature type="compositionally biased region" description="Polar residues" evidence="1">
    <location>
        <begin position="1205"/>
        <end position="1219"/>
    </location>
</feature>
<feature type="compositionally biased region" description="Low complexity" evidence="1">
    <location>
        <begin position="1360"/>
        <end position="1395"/>
    </location>
</feature>
<dbReference type="Proteomes" id="UP001054857">
    <property type="component" value="Unassembled WGS sequence"/>
</dbReference>
<feature type="region of interest" description="Disordered" evidence="1">
    <location>
        <begin position="1205"/>
        <end position="1251"/>
    </location>
</feature>
<feature type="region of interest" description="Disordered" evidence="1">
    <location>
        <begin position="1360"/>
        <end position="1501"/>
    </location>
</feature>
<evidence type="ECO:0000313" key="3">
    <source>
        <dbReference type="Proteomes" id="UP001054857"/>
    </source>
</evidence>
<feature type="compositionally biased region" description="Low complexity" evidence="1">
    <location>
        <begin position="1410"/>
        <end position="1492"/>
    </location>
</feature>
<proteinExistence type="predicted"/>
<comment type="caution">
    <text evidence="2">The sequence shown here is derived from an EMBL/GenBank/DDBJ whole genome shotgun (WGS) entry which is preliminary data.</text>
</comment>
<evidence type="ECO:0000313" key="2">
    <source>
        <dbReference type="EMBL" id="GFR46847.1"/>
    </source>
</evidence>
<feature type="non-terminal residue" evidence="2">
    <location>
        <position position="1501"/>
    </location>
</feature>
<feature type="compositionally biased region" description="Low complexity" evidence="1">
    <location>
        <begin position="1220"/>
        <end position="1233"/>
    </location>
</feature>
<feature type="region of interest" description="Disordered" evidence="1">
    <location>
        <begin position="1"/>
        <end position="22"/>
    </location>
</feature>
<organism evidence="2 3">
    <name type="scientific">Astrephomene gubernaculifera</name>
    <dbReference type="NCBI Taxonomy" id="47775"/>
    <lineage>
        <taxon>Eukaryota</taxon>
        <taxon>Viridiplantae</taxon>
        <taxon>Chlorophyta</taxon>
        <taxon>core chlorophytes</taxon>
        <taxon>Chlorophyceae</taxon>
        <taxon>CS clade</taxon>
        <taxon>Chlamydomonadales</taxon>
        <taxon>Astrephomenaceae</taxon>
        <taxon>Astrephomene</taxon>
    </lineage>
</organism>
<reference evidence="2 3" key="1">
    <citation type="journal article" date="2021" name="Sci. Rep.">
        <title>Genome sequencing of the multicellular alga Astrephomene provides insights into convergent evolution of germ-soma differentiation.</title>
        <authorList>
            <person name="Yamashita S."/>
            <person name="Yamamoto K."/>
            <person name="Matsuzaki R."/>
            <person name="Suzuki S."/>
            <person name="Yamaguchi H."/>
            <person name="Hirooka S."/>
            <person name="Minakuchi Y."/>
            <person name="Miyagishima S."/>
            <person name="Kawachi M."/>
            <person name="Toyoda A."/>
            <person name="Nozaki H."/>
        </authorList>
    </citation>
    <scope>NUCLEOTIDE SEQUENCE [LARGE SCALE GENOMIC DNA]</scope>
    <source>
        <strain evidence="2 3">NIES-4017</strain>
    </source>
</reference>
<evidence type="ECO:0000256" key="1">
    <source>
        <dbReference type="SAM" id="MobiDB-lite"/>
    </source>
</evidence>
<feature type="non-terminal residue" evidence="2">
    <location>
        <position position="1"/>
    </location>
</feature>